<dbReference type="InterPro" id="IPR036167">
    <property type="entry name" value="tRNA_intron_Endo_cat-like_sf"/>
</dbReference>
<evidence type="ECO:0000256" key="5">
    <source>
        <dbReference type="ARBA" id="ARBA00059865"/>
    </source>
</evidence>
<accession>A0A9P8Q1M4</accession>
<comment type="subunit">
    <text evidence="6">Heterotetramer composed of SEN2, SEN15, SEN34 and SEN54. Interacts directly with SEN15.</text>
</comment>
<evidence type="ECO:0000313" key="12">
    <source>
        <dbReference type="EMBL" id="KAH3681104.1"/>
    </source>
</evidence>
<dbReference type="AlphaFoldDB" id="A0A9P8Q1M4"/>
<evidence type="ECO:0000256" key="4">
    <source>
        <dbReference type="ARBA" id="ARBA00023239"/>
    </source>
</evidence>
<feature type="domain" description="TSEN34 N-terminal" evidence="11">
    <location>
        <begin position="19"/>
        <end position="84"/>
    </location>
</feature>
<feature type="active site" evidence="9">
    <location>
        <position position="217"/>
    </location>
</feature>
<name>A0A9P8Q1M4_WICPI</name>
<dbReference type="EMBL" id="JAEUBG010004595">
    <property type="protein sequence ID" value="KAH3681104.1"/>
    <property type="molecule type" value="Genomic_DNA"/>
</dbReference>
<evidence type="ECO:0000256" key="3">
    <source>
        <dbReference type="ARBA" id="ARBA00022694"/>
    </source>
</evidence>
<dbReference type="Proteomes" id="UP000774326">
    <property type="component" value="Unassembled WGS sequence"/>
</dbReference>
<evidence type="ECO:0000256" key="2">
    <source>
        <dbReference type="ARBA" id="ARBA00012573"/>
    </source>
</evidence>
<sequence length="287" mass="32635">MSSQTTHTTPIDERKKATIVLIHNKPLVFLLEDAKYLRSLGIVGVFTGTLPSAPQQNLYMGLPLLLMIEEMIWLVLKGHAVVVPGKDYIQKVYQRISIGDLQILDQKQEQFNQKHIEMRLKKFEELQKRLNKTLKAPSNLIGDNVQVKIPLTPQHITDSKHEEVADSISVPITQFLASAIKTYPLYEHLKSSEYYMLPGMRFGGRYVAYPGDPLRYHSHLIVNEVEWEEDIGLLRLVGGGRLSTGVKKVWCIGSSKEVEEVEDSTDPEDKEKLEEIVCYSVEWSGFG</sequence>
<dbReference type="GO" id="GO:0003676">
    <property type="term" value="F:nucleic acid binding"/>
    <property type="evidence" value="ECO:0007669"/>
    <property type="project" value="InterPro"/>
</dbReference>
<reference evidence="12" key="2">
    <citation type="submission" date="2021-01" db="EMBL/GenBank/DDBJ databases">
        <authorList>
            <person name="Schikora-Tamarit M.A."/>
        </authorList>
    </citation>
    <scope>NUCLEOTIDE SEQUENCE</scope>
    <source>
        <strain evidence="12">CBS2887</strain>
    </source>
</reference>
<keyword evidence="3 8" id="KW-0819">tRNA processing</keyword>
<dbReference type="InterPro" id="IPR011856">
    <property type="entry name" value="tRNA_endonuc-like_dom_sf"/>
</dbReference>
<dbReference type="Gene3D" id="3.40.1350.10">
    <property type="match status" value="1"/>
</dbReference>
<protein>
    <recommendedName>
        <fullName evidence="7 8">tRNA-splicing endonuclease subunit Sen34</fullName>
        <ecNumber evidence="2 8">4.6.1.16</ecNumber>
    </recommendedName>
</protein>
<evidence type="ECO:0000256" key="8">
    <source>
        <dbReference type="PIRNR" id="PIRNR017250"/>
    </source>
</evidence>
<dbReference type="InterPro" id="IPR006677">
    <property type="entry name" value="tRNA_intron_Endonuc_cat-like"/>
</dbReference>
<dbReference type="PANTHER" id="PTHR13070">
    <property type="entry name" value="TRNA-SPLICING ENDONUCLEASE SUBUNIT SEN34-RELATED"/>
    <property type="match status" value="1"/>
</dbReference>
<proteinExistence type="inferred from homology"/>
<dbReference type="PIRSF" id="PIRSF017250">
    <property type="entry name" value="tRNA_splic_SEN34"/>
    <property type="match status" value="1"/>
</dbReference>
<dbReference type="InterPro" id="IPR059049">
    <property type="entry name" value="TSEN34_N"/>
</dbReference>
<evidence type="ECO:0000259" key="11">
    <source>
        <dbReference type="Pfam" id="PF26577"/>
    </source>
</evidence>
<dbReference type="SUPFAM" id="SSF53032">
    <property type="entry name" value="tRNA-intron endonuclease catalytic domain-like"/>
    <property type="match status" value="1"/>
</dbReference>
<keyword evidence="13" id="KW-1185">Reference proteome</keyword>
<comment type="similarity">
    <text evidence="1 8">Belongs to the tRNA-intron endonuclease family.</text>
</comment>
<dbReference type="InterPro" id="IPR016690">
    <property type="entry name" value="TSEN34"/>
</dbReference>
<feature type="domain" description="tRNA intron endonuclease catalytic" evidence="10">
    <location>
        <begin position="181"/>
        <end position="255"/>
    </location>
</feature>
<dbReference type="FunFam" id="3.40.1350.10:FF:000008">
    <property type="entry name" value="tRNA-splicing endonuclease subunit Sen34"/>
    <property type="match status" value="1"/>
</dbReference>
<organism evidence="12 13">
    <name type="scientific">Wickerhamomyces pijperi</name>
    <name type="common">Yeast</name>
    <name type="synonym">Pichia pijperi</name>
    <dbReference type="NCBI Taxonomy" id="599730"/>
    <lineage>
        <taxon>Eukaryota</taxon>
        <taxon>Fungi</taxon>
        <taxon>Dikarya</taxon>
        <taxon>Ascomycota</taxon>
        <taxon>Saccharomycotina</taxon>
        <taxon>Saccharomycetes</taxon>
        <taxon>Phaffomycetales</taxon>
        <taxon>Wickerhamomycetaceae</taxon>
        <taxon>Wickerhamomyces</taxon>
    </lineage>
</organism>
<dbReference type="PANTHER" id="PTHR13070:SF0">
    <property type="entry name" value="TRNA-SPLICING ENDONUCLEASE SUBUNIT SEN34"/>
    <property type="match status" value="1"/>
</dbReference>
<dbReference type="EC" id="4.6.1.16" evidence="2 8"/>
<reference evidence="12" key="1">
    <citation type="journal article" date="2021" name="Open Biol.">
        <title>Shared evolutionary footprints suggest mitochondrial oxidative damage underlies multiple complex I losses in fungi.</title>
        <authorList>
            <person name="Schikora-Tamarit M.A."/>
            <person name="Marcet-Houben M."/>
            <person name="Nosek J."/>
            <person name="Gabaldon T."/>
        </authorList>
    </citation>
    <scope>NUCLEOTIDE SEQUENCE</scope>
    <source>
        <strain evidence="12">CBS2887</strain>
    </source>
</reference>
<dbReference type="CDD" id="cd22363">
    <property type="entry name" value="tRNA-intron_lyase_C"/>
    <property type="match status" value="1"/>
</dbReference>
<feature type="active site" evidence="9">
    <location>
        <position position="248"/>
    </location>
</feature>
<comment type="function">
    <text evidence="5">Constitutes one of the two catalytic subunit of the tRNA-splicing endonuclease complex, a complex responsible for identification and cleavage of the splice sites in pre-tRNA. It cleaves pre-tRNA at the 5'- and 3'-splice sites to release the intron. The products are an intron and two tRNA half-molecules bearing 2',3'-cyclic phosphate and 5'-OH termini. There are no conserved sequences at the splice sites, but the intron is invariably located at the same site in the gene, placing the splice sites an invariant distance from the constant structural features of the tRNA body. It probably carries the active site for 3'-splice site cleavage.</text>
</comment>
<evidence type="ECO:0000256" key="1">
    <source>
        <dbReference type="ARBA" id="ARBA00008078"/>
    </source>
</evidence>
<dbReference type="GO" id="GO:0000214">
    <property type="term" value="C:tRNA-intron endonuclease complex"/>
    <property type="evidence" value="ECO:0007669"/>
    <property type="project" value="UniProtKB-UniRule"/>
</dbReference>
<dbReference type="OrthoDB" id="48041at2759"/>
<comment type="caution">
    <text evidence="12">The sequence shown here is derived from an EMBL/GenBank/DDBJ whole genome shotgun (WGS) entry which is preliminary data.</text>
</comment>
<evidence type="ECO:0000256" key="9">
    <source>
        <dbReference type="PIRSR" id="PIRSR017250-50"/>
    </source>
</evidence>
<feature type="active site" evidence="9">
    <location>
        <position position="209"/>
    </location>
</feature>
<gene>
    <name evidence="12" type="ORF">WICPIJ_007936</name>
</gene>
<dbReference type="GO" id="GO:0000379">
    <property type="term" value="P:tRNA-type intron splice site recognition and cleavage"/>
    <property type="evidence" value="ECO:0007669"/>
    <property type="project" value="UniProtKB-UniRule"/>
</dbReference>
<dbReference type="Pfam" id="PF01974">
    <property type="entry name" value="tRNA_int_endo"/>
    <property type="match status" value="1"/>
</dbReference>
<evidence type="ECO:0000256" key="6">
    <source>
        <dbReference type="ARBA" id="ARBA00062123"/>
    </source>
</evidence>
<evidence type="ECO:0000313" key="13">
    <source>
        <dbReference type="Proteomes" id="UP000774326"/>
    </source>
</evidence>
<keyword evidence="4 8" id="KW-0456">Lyase</keyword>
<dbReference type="Pfam" id="PF26577">
    <property type="entry name" value="TSEN34_N"/>
    <property type="match status" value="1"/>
</dbReference>
<evidence type="ECO:0000259" key="10">
    <source>
        <dbReference type="Pfam" id="PF01974"/>
    </source>
</evidence>
<evidence type="ECO:0000256" key="7">
    <source>
        <dbReference type="ARBA" id="ARBA00070870"/>
    </source>
</evidence>
<dbReference type="GO" id="GO:0000213">
    <property type="term" value="F:tRNA-intron lyase activity"/>
    <property type="evidence" value="ECO:0007669"/>
    <property type="project" value="UniProtKB-UniRule"/>
</dbReference>